<dbReference type="AlphaFoldDB" id="A0A2N7TZA0"/>
<name>A0A2N7TZA0_9GAMM</name>
<organism evidence="1 2">
    <name type="scientific">Billgrantia endophytica</name>
    <dbReference type="NCBI Taxonomy" id="2033802"/>
    <lineage>
        <taxon>Bacteria</taxon>
        <taxon>Pseudomonadati</taxon>
        <taxon>Pseudomonadota</taxon>
        <taxon>Gammaproteobacteria</taxon>
        <taxon>Oceanospirillales</taxon>
        <taxon>Halomonadaceae</taxon>
        <taxon>Billgrantia</taxon>
    </lineage>
</organism>
<comment type="caution">
    <text evidence="1">The sequence shown here is derived from an EMBL/GenBank/DDBJ whole genome shotgun (WGS) entry which is preliminary data.</text>
</comment>
<accession>A0A2N7TZA0</accession>
<proteinExistence type="predicted"/>
<evidence type="ECO:0000313" key="1">
    <source>
        <dbReference type="EMBL" id="PMR73500.1"/>
    </source>
</evidence>
<keyword evidence="2" id="KW-1185">Reference proteome</keyword>
<dbReference type="Gene3D" id="1.25.40.10">
    <property type="entry name" value="Tetratricopeptide repeat domain"/>
    <property type="match status" value="2"/>
</dbReference>
<sequence length="355" mass="38674">MMLLSAPALAATPALTGDIIADLQSLQQRLQQGDADGVKTRSRAQAERLAGGNAADRWARALYLQLAANAEARGGDRVAAAALLREARQIDVVDPAQSDRWLREEAGLRLSAGEVERGAELLADWFERHGGEARDHWRMARAMAELERWQQAATWISRALAENDVMDAGQRRLAETVYQRAGRGDEALALLRSGLDGASDPAAWKRTAALAQQLGDHGQAAAIWEAGWRLGALSGEEELLQLVRLHLAGGTPARAAERLRDALEQEVVADTTEHGRLLAQAWEAARDRELALAAWQAVALKSDEGEDWLRLGQLAHAWGRDEEAVAALERARELGAEQAERWLALTLADDAEVAR</sequence>
<gene>
    <name evidence="1" type="ORF">C1H69_17285</name>
</gene>
<dbReference type="EMBL" id="PNRF01000036">
    <property type="protein sequence ID" value="PMR73500.1"/>
    <property type="molecule type" value="Genomic_DNA"/>
</dbReference>
<evidence type="ECO:0000313" key="2">
    <source>
        <dbReference type="Proteomes" id="UP000235803"/>
    </source>
</evidence>
<protein>
    <recommendedName>
        <fullName evidence="3">Tetratricopeptide repeat-like domain-containing protein</fullName>
    </recommendedName>
</protein>
<dbReference type="InterPro" id="IPR011990">
    <property type="entry name" value="TPR-like_helical_dom_sf"/>
</dbReference>
<evidence type="ECO:0008006" key="3">
    <source>
        <dbReference type="Google" id="ProtNLM"/>
    </source>
</evidence>
<dbReference type="SUPFAM" id="SSF48452">
    <property type="entry name" value="TPR-like"/>
    <property type="match status" value="1"/>
</dbReference>
<dbReference type="Proteomes" id="UP000235803">
    <property type="component" value="Unassembled WGS sequence"/>
</dbReference>
<reference evidence="1 2" key="1">
    <citation type="submission" date="2018-01" db="EMBL/GenBank/DDBJ databases">
        <title>Halomonas endophytica sp. nov., isolated from storage liquid in the stems of Populus euphratica.</title>
        <authorList>
            <person name="Chen C."/>
        </authorList>
    </citation>
    <scope>NUCLEOTIDE SEQUENCE [LARGE SCALE GENOMIC DNA]</scope>
    <source>
        <strain evidence="1 2">MC28</strain>
    </source>
</reference>
<dbReference type="OrthoDB" id="6397696at2"/>